<feature type="compositionally biased region" description="Basic and acidic residues" evidence="3">
    <location>
        <begin position="90"/>
        <end position="108"/>
    </location>
</feature>
<dbReference type="FunCoup" id="B4MS38">
    <property type="interactions" value="64"/>
</dbReference>
<evidence type="ECO:0000256" key="2">
    <source>
        <dbReference type="ARBA" id="ARBA00022829"/>
    </source>
</evidence>
<feature type="compositionally biased region" description="Low complexity" evidence="3">
    <location>
        <begin position="144"/>
        <end position="155"/>
    </location>
</feature>
<feature type="compositionally biased region" description="Polar residues" evidence="3">
    <location>
        <begin position="74"/>
        <end position="83"/>
    </location>
</feature>
<sequence>MDAHYKKLNTELIAEVQSLRLRLSEMRRTEVALQALLFDERAEHQKTLRRAVNKFVQSLGIPIGTELEADITRTTTDVEQSTAPARRTRSIIERRASVERRSSVERRTSLAPRISSSSLTLSPTDRRRSISAQSMELEEEEQQQQEPTEITTPLPRRVAELEFDDSESPIPDNGTTSAVSADESPRPNLFLIVEESAMDISSASESIATVSDDTSISLRGANVKTPSPSGRVLRDLSINVPTITVTRGMKSLQRSSAILCDTTNEDNEEMSVQEIRHAPSRSPGYSRLKLTLGENNPNLLMVTPRRSQFNSISTAPGCTSTPCDLSSELKVRKKKQKDQKTQSEEEEEEKPLNTSYSCRPSRSCRPTTLVEPKLSTKLRNESATKKPTTKRNTRSKSSN</sequence>
<dbReference type="PhylomeDB" id="B4MS38"/>
<evidence type="ECO:0000313" key="6">
    <source>
        <dbReference type="Proteomes" id="UP000007798"/>
    </source>
</evidence>
<evidence type="ECO:0000256" key="1">
    <source>
        <dbReference type="ARBA" id="ARBA00010845"/>
    </source>
</evidence>
<dbReference type="GO" id="GO:0000775">
    <property type="term" value="C:chromosome, centromeric region"/>
    <property type="evidence" value="ECO:0007669"/>
    <property type="project" value="InterPro"/>
</dbReference>
<evidence type="ECO:0000256" key="3">
    <source>
        <dbReference type="SAM" id="MobiDB-lite"/>
    </source>
</evidence>
<comment type="similarity">
    <text evidence="1">Belongs to the shugoshin family.</text>
</comment>
<feature type="compositionally biased region" description="Polar residues" evidence="3">
    <location>
        <begin position="114"/>
        <end position="123"/>
    </location>
</feature>
<dbReference type="Pfam" id="PF07557">
    <property type="entry name" value="Shugoshin_C"/>
    <property type="match status" value="1"/>
</dbReference>
<organism evidence="5 6">
    <name type="scientific">Drosophila willistoni</name>
    <name type="common">Fruit fly</name>
    <dbReference type="NCBI Taxonomy" id="7260"/>
    <lineage>
        <taxon>Eukaryota</taxon>
        <taxon>Metazoa</taxon>
        <taxon>Ecdysozoa</taxon>
        <taxon>Arthropoda</taxon>
        <taxon>Hexapoda</taxon>
        <taxon>Insecta</taxon>
        <taxon>Pterygota</taxon>
        <taxon>Neoptera</taxon>
        <taxon>Endopterygota</taxon>
        <taxon>Diptera</taxon>
        <taxon>Brachycera</taxon>
        <taxon>Muscomorpha</taxon>
        <taxon>Ephydroidea</taxon>
        <taxon>Drosophilidae</taxon>
        <taxon>Drosophila</taxon>
        <taxon>Sophophora</taxon>
    </lineage>
</organism>
<keyword evidence="2" id="KW-0159">Chromosome partition</keyword>
<protein>
    <recommendedName>
        <fullName evidence="4">Shugoshin C-terminal domain-containing protein</fullName>
    </recommendedName>
</protein>
<dbReference type="STRING" id="7260.B4MS38"/>
<dbReference type="AlphaFoldDB" id="B4MS38"/>
<feature type="compositionally biased region" description="Basic residues" evidence="3">
    <location>
        <begin position="387"/>
        <end position="399"/>
    </location>
</feature>
<dbReference type="eggNOG" id="ENOG502TCIV">
    <property type="taxonomic scope" value="Eukaryota"/>
</dbReference>
<feature type="domain" description="Shugoshin C-terminal" evidence="4">
    <location>
        <begin position="358"/>
        <end position="380"/>
    </location>
</feature>
<dbReference type="GO" id="GO:0005634">
    <property type="term" value="C:nucleus"/>
    <property type="evidence" value="ECO:0007669"/>
    <property type="project" value="InterPro"/>
</dbReference>
<dbReference type="Proteomes" id="UP000007798">
    <property type="component" value="Unassembled WGS sequence"/>
</dbReference>
<evidence type="ECO:0000259" key="4">
    <source>
        <dbReference type="Pfam" id="PF07557"/>
    </source>
</evidence>
<name>B4MS38_DROWI</name>
<dbReference type="OMA" id="YCDTTIE"/>
<evidence type="ECO:0000313" key="5">
    <source>
        <dbReference type="EMBL" id="EDW74927.1"/>
    </source>
</evidence>
<feature type="compositionally biased region" description="Low complexity" evidence="3">
    <location>
        <begin position="357"/>
        <end position="368"/>
    </location>
</feature>
<feature type="region of interest" description="Disordered" evidence="3">
    <location>
        <begin position="310"/>
        <end position="399"/>
    </location>
</feature>
<keyword evidence="6" id="KW-1185">Reference proteome</keyword>
<reference evidence="5 6" key="1">
    <citation type="journal article" date="2007" name="Nature">
        <title>Evolution of genes and genomes on the Drosophila phylogeny.</title>
        <authorList>
            <consortium name="Drosophila 12 Genomes Consortium"/>
            <person name="Clark A.G."/>
            <person name="Eisen M.B."/>
            <person name="Smith D.R."/>
            <person name="Bergman C.M."/>
            <person name="Oliver B."/>
            <person name="Markow T.A."/>
            <person name="Kaufman T.C."/>
            <person name="Kellis M."/>
            <person name="Gelbart W."/>
            <person name="Iyer V.N."/>
            <person name="Pollard D.A."/>
            <person name="Sackton T.B."/>
            <person name="Larracuente A.M."/>
            <person name="Singh N.D."/>
            <person name="Abad J.P."/>
            <person name="Abt D.N."/>
            <person name="Adryan B."/>
            <person name="Aguade M."/>
            <person name="Akashi H."/>
            <person name="Anderson W.W."/>
            <person name="Aquadro C.F."/>
            <person name="Ardell D.H."/>
            <person name="Arguello R."/>
            <person name="Artieri C.G."/>
            <person name="Barbash D.A."/>
            <person name="Barker D."/>
            <person name="Barsanti P."/>
            <person name="Batterham P."/>
            <person name="Batzoglou S."/>
            <person name="Begun D."/>
            <person name="Bhutkar A."/>
            <person name="Blanco E."/>
            <person name="Bosak S.A."/>
            <person name="Bradley R.K."/>
            <person name="Brand A.D."/>
            <person name="Brent M.R."/>
            <person name="Brooks A.N."/>
            <person name="Brown R.H."/>
            <person name="Butlin R.K."/>
            <person name="Caggese C."/>
            <person name="Calvi B.R."/>
            <person name="Bernardo de Carvalho A."/>
            <person name="Caspi A."/>
            <person name="Castrezana S."/>
            <person name="Celniker S.E."/>
            <person name="Chang J.L."/>
            <person name="Chapple C."/>
            <person name="Chatterji S."/>
            <person name="Chinwalla A."/>
            <person name="Civetta A."/>
            <person name="Clifton S.W."/>
            <person name="Comeron J.M."/>
            <person name="Costello J.C."/>
            <person name="Coyne J.A."/>
            <person name="Daub J."/>
            <person name="David R.G."/>
            <person name="Delcher A.L."/>
            <person name="Delehaunty K."/>
            <person name="Do C.B."/>
            <person name="Ebling H."/>
            <person name="Edwards K."/>
            <person name="Eickbush T."/>
            <person name="Evans J.D."/>
            <person name="Filipski A."/>
            <person name="Findeiss S."/>
            <person name="Freyhult E."/>
            <person name="Fulton L."/>
            <person name="Fulton R."/>
            <person name="Garcia A.C."/>
            <person name="Gardiner A."/>
            <person name="Garfield D.A."/>
            <person name="Garvin B.E."/>
            <person name="Gibson G."/>
            <person name="Gilbert D."/>
            <person name="Gnerre S."/>
            <person name="Godfrey J."/>
            <person name="Good R."/>
            <person name="Gotea V."/>
            <person name="Gravely B."/>
            <person name="Greenberg A.J."/>
            <person name="Griffiths-Jones S."/>
            <person name="Gross S."/>
            <person name="Guigo R."/>
            <person name="Gustafson E.A."/>
            <person name="Haerty W."/>
            <person name="Hahn M.W."/>
            <person name="Halligan D.L."/>
            <person name="Halpern A.L."/>
            <person name="Halter G.M."/>
            <person name="Han M.V."/>
            <person name="Heger A."/>
            <person name="Hillier L."/>
            <person name="Hinrichs A.S."/>
            <person name="Holmes I."/>
            <person name="Hoskins R.A."/>
            <person name="Hubisz M.J."/>
            <person name="Hultmark D."/>
            <person name="Huntley M.A."/>
            <person name="Jaffe D.B."/>
            <person name="Jagadeeshan S."/>
            <person name="Jeck W.R."/>
            <person name="Johnson J."/>
            <person name="Jones C.D."/>
            <person name="Jordan W.C."/>
            <person name="Karpen G.H."/>
            <person name="Kataoka E."/>
            <person name="Keightley P.D."/>
            <person name="Kheradpour P."/>
            <person name="Kirkness E.F."/>
            <person name="Koerich L.B."/>
            <person name="Kristiansen K."/>
            <person name="Kudrna D."/>
            <person name="Kulathinal R.J."/>
            <person name="Kumar S."/>
            <person name="Kwok R."/>
            <person name="Lander E."/>
            <person name="Langley C.H."/>
            <person name="Lapoint R."/>
            <person name="Lazzaro B.P."/>
            <person name="Lee S.J."/>
            <person name="Levesque L."/>
            <person name="Li R."/>
            <person name="Lin C.F."/>
            <person name="Lin M.F."/>
            <person name="Lindblad-Toh K."/>
            <person name="Llopart A."/>
            <person name="Long M."/>
            <person name="Low L."/>
            <person name="Lozovsky E."/>
            <person name="Lu J."/>
            <person name="Luo M."/>
            <person name="Machado C.A."/>
            <person name="Makalowski W."/>
            <person name="Marzo M."/>
            <person name="Matsuda M."/>
            <person name="Matzkin L."/>
            <person name="McAllister B."/>
            <person name="McBride C.S."/>
            <person name="McKernan B."/>
            <person name="McKernan K."/>
            <person name="Mendez-Lago M."/>
            <person name="Minx P."/>
            <person name="Mollenhauer M.U."/>
            <person name="Montooth K."/>
            <person name="Mount S.M."/>
            <person name="Mu X."/>
            <person name="Myers E."/>
            <person name="Negre B."/>
            <person name="Newfeld S."/>
            <person name="Nielsen R."/>
            <person name="Noor M.A."/>
            <person name="O'Grady P."/>
            <person name="Pachter L."/>
            <person name="Papaceit M."/>
            <person name="Parisi M.J."/>
            <person name="Parisi M."/>
            <person name="Parts L."/>
            <person name="Pedersen J.S."/>
            <person name="Pesole G."/>
            <person name="Phillippy A.M."/>
            <person name="Ponting C.P."/>
            <person name="Pop M."/>
            <person name="Porcelli D."/>
            <person name="Powell J.R."/>
            <person name="Prohaska S."/>
            <person name="Pruitt K."/>
            <person name="Puig M."/>
            <person name="Quesneville H."/>
            <person name="Ram K.R."/>
            <person name="Rand D."/>
            <person name="Rasmussen M.D."/>
            <person name="Reed L.K."/>
            <person name="Reenan R."/>
            <person name="Reily A."/>
            <person name="Remington K.A."/>
            <person name="Rieger T.T."/>
            <person name="Ritchie M.G."/>
            <person name="Robin C."/>
            <person name="Rogers Y.H."/>
            <person name="Rohde C."/>
            <person name="Rozas J."/>
            <person name="Rubenfield M.J."/>
            <person name="Ruiz A."/>
            <person name="Russo S."/>
            <person name="Salzberg S.L."/>
            <person name="Sanchez-Gracia A."/>
            <person name="Saranga D.J."/>
            <person name="Sato H."/>
            <person name="Schaeffer S.W."/>
            <person name="Schatz M.C."/>
            <person name="Schlenke T."/>
            <person name="Schwartz R."/>
            <person name="Segarra C."/>
            <person name="Singh R.S."/>
            <person name="Sirot L."/>
            <person name="Sirota M."/>
            <person name="Sisneros N.B."/>
            <person name="Smith C.D."/>
            <person name="Smith T.F."/>
            <person name="Spieth J."/>
            <person name="Stage D.E."/>
            <person name="Stark A."/>
            <person name="Stephan W."/>
            <person name="Strausberg R.L."/>
            <person name="Strempel S."/>
            <person name="Sturgill D."/>
            <person name="Sutton G."/>
            <person name="Sutton G.G."/>
            <person name="Tao W."/>
            <person name="Teichmann S."/>
            <person name="Tobari Y.N."/>
            <person name="Tomimura Y."/>
            <person name="Tsolas J.M."/>
            <person name="Valente V.L."/>
            <person name="Venter E."/>
            <person name="Venter J.C."/>
            <person name="Vicario S."/>
            <person name="Vieira F.G."/>
            <person name="Vilella A.J."/>
            <person name="Villasante A."/>
            <person name="Walenz B."/>
            <person name="Wang J."/>
            <person name="Wasserman M."/>
            <person name="Watts T."/>
            <person name="Wilson D."/>
            <person name="Wilson R.K."/>
            <person name="Wing R.A."/>
            <person name="Wolfner M.F."/>
            <person name="Wong A."/>
            <person name="Wong G.K."/>
            <person name="Wu C.I."/>
            <person name="Wu G."/>
            <person name="Yamamoto D."/>
            <person name="Yang H.P."/>
            <person name="Yang S.P."/>
            <person name="Yorke J.A."/>
            <person name="Yoshida K."/>
            <person name="Zdobnov E."/>
            <person name="Zhang P."/>
            <person name="Zhang Y."/>
            <person name="Zimin A.V."/>
            <person name="Baldwin J."/>
            <person name="Abdouelleil A."/>
            <person name="Abdulkadir J."/>
            <person name="Abebe A."/>
            <person name="Abera B."/>
            <person name="Abreu J."/>
            <person name="Acer S.C."/>
            <person name="Aftuck L."/>
            <person name="Alexander A."/>
            <person name="An P."/>
            <person name="Anderson E."/>
            <person name="Anderson S."/>
            <person name="Arachi H."/>
            <person name="Azer M."/>
            <person name="Bachantsang P."/>
            <person name="Barry A."/>
            <person name="Bayul T."/>
            <person name="Berlin A."/>
            <person name="Bessette D."/>
            <person name="Bloom T."/>
            <person name="Blye J."/>
            <person name="Boguslavskiy L."/>
            <person name="Bonnet C."/>
            <person name="Boukhgalter B."/>
            <person name="Bourzgui I."/>
            <person name="Brown A."/>
            <person name="Cahill P."/>
            <person name="Channer S."/>
            <person name="Cheshatsang Y."/>
            <person name="Chuda L."/>
            <person name="Citroen M."/>
            <person name="Collymore A."/>
            <person name="Cooke P."/>
            <person name="Costello M."/>
            <person name="D'Aco K."/>
            <person name="Daza R."/>
            <person name="De Haan G."/>
            <person name="DeGray S."/>
            <person name="DeMaso C."/>
            <person name="Dhargay N."/>
            <person name="Dooley K."/>
            <person name="Dooley E."/>
            <person name="Doricent M."/>
            <person name="Dorje P."/>
            <person name="Dorjee K."/>
            <person name="Dupes A."/>
            <person name="Elong R."/>
            <person name="Falk J."/>
            <person name="Farina A."/>
            <person name="Faro S."/>
            <person name="Ferguson D."/>
            <person name="Fisher S."/>
            <person name="Foley C.D."/>
            <person name="Franke A."/>
            <person name="Friedrich D."/>
            <person name="Gadbois L."/>
            <person name="Gearin G."/>
            <person name="Gearin C.R."/>
            <person name="Giannoukos G."/>
            <person name="Goode T."/>
            <person name="Graham J."/>
            <person name="Grandbois E."/>
            <person name="Grewal S."/>
            <person name="Gyaltsen K."/>
            <person name="Hafez N."/>
            <person name="Hagos B."/>
            <person name="Hall J."/>
            <person name="Henson C."/>
            <person name="Hollinger A."/>
            <person name="Honan T."/>
            <person name="Huard M.D."/>
            <person name="Hughes L."/>
            <person name="Hurhula B."/>
            <person name="Husby M.E."/>
            <person name="Kamat A."/>
            <person name="Kanga B."/>
            <person name="Kashin S."/>
            <person name="Khazanovich D."/>
            <person name="Kisner P."/>
            <person name="Lance K."/>
            <person name="Lara M."/>
            <person name="Lee W."/>
            <person name="Lennon N."/>
            <person name="Letendre F."/>
            <person name="LeVine R."/>
            <person name="Lipovsky A."/>
            <person name="Liu X."/>
            <person name="Liu J."/>
            <person name="Liu S."/>
            <person name="Lokyitsang T."/>
            <person name="Lokyitsang Y."/>
            <person name="Lubonja R."/>
            <person name="Lui A."/>
            <person name="MacDonald P."/>
            <person name="Magnisalis V."/>
            <person name="Maru K."/>
            <person name="Matthews C."/>
            <person name="McCusker W."/>
            <person name="McDonough S."/>
            <person name="Mehta T."/>
            <person name="Meldrim J."/>
            <person name="Meneus L."/>
            <person name="Mihai O."/>
            <person name="Mihalev A."/>
            <person name="Mihova T."/>
            <person name="Mittelman R."/>
            <person name="Mlenga V."/>
            <person name="Montmayeur A."/>
            <person name="Mulrain L."/>
            <person name="Navidi A."/>
            <person name="Naylor J."/>
            <person name="Negash T."/>
            <person name="Nguyen T."/>
            <person name="Nguyen N."/>
            <person name="Nicol R."/>
            <person name="Norbu C."/>
            <person name="Norbu N."/>
            <person name="Novod N."/>
            <person name="O'Neill B."/>
            <person name="Osman S."/>
            <person name="Markiewicz E."/>
            <person name="Oyono O.L."/>
            <person name="Patti C."/>
            <person name="Phunkhang P."/>
            <person name="Pierre F."/>
            <person name="Priest M."/>
            <person name="Raghuraman S."/>
            <person name="Rege F."/>
            <person name="Reyes R."/>
            <person name="Rise C."/>
            <person name="Rogov P."/>
            <person name="Ross K."/>
            <person name="Ryan E."/>
            <person name="Settipalli S."/>
            <person name="Shea T."/>
            <person name="Sherpa N."/>
            <person name="Shi L."/>
            <person name="Shih D."/>
            <person name="Sparrow T."/>
            <person name="Spaulding J."/>
            <person name="Stalker J."/>
            <person name="Stange-Thomann N."/>
            <person name="Stavropoulos S."/>
            <person name="Stone C."/>
            <person name="Strader C."/>
            <person name="Tesfaye S."/>
            <person name="Thomson T."/>
            <person name="Thoulutsang Y."/>
            <person name="Thoulutsang D."/>
            <person name="Topham K."/>
            <person name="Topping I."/>
            <person name="Tsamla T."/>
            <person name="Vassiliev H."/>
            <person name="Vo A."/>
            <person name="Wangchuk T."/>
            <person name="Wangdi T."/>
            <person name="Weiand M."/>
            <person name="Wilkinson J."/>
            <person name="Wilson A."/>
            <person name="Yadav S."/>
            <person name="Young G."/>
            <person name="Yu Q."/>
            <person name="Zembek L."/>
            <person name="Zhong D."/>
            <person name="Zimmer A."/>
            <person name="Zwirko Z."/>
            <person name="Jaffe D.B."/>
            <person name="Alvarez P."/>
            <person name="Brockman W."/>
            <person name="Butler J."/>
            <person name="Chin C."/>
            <person name="Gnerre S."/>
            <person name="Grabherr M."/>
            <person name="Kleber M."/>
            <person name="Mauceli E."/>
            <person name="MacCallum I."/>
        </authorList>
    </citation>
    <scope>NUCLEOTIDE SEQUENCE [LARGE SCALE GENOMIC DNA]</scope>
    <source>
        <strain evidence="6">Tucson 14030-0811.24</strain>
    </source>
</reference>
<dbReference type="GO" id="GO:0045132">
    <property type="term" value="P:meiotic chromosome segregation"/>
    <property type="evidence" value="ECO:0007669"/>
    <property type="project" value="InterPro"/>
</dbReference>
<feature type="compositionally biased region" description="Polar residues" evidence="3">
    <location>
        <begin position="310"/>
        <end position="324"/>
    </location>
</feature>
<dbReference type="InterPro" id="IPR011515">
    <property type="entry name" value="Shugoshin_C"/>
</dbReference>
<dbReference type="InParanoid" id="B4MS38"/>
<feature type="region of interest" description="Disordered" evidence="3">
    <location>
        <begin position="74"/>
        <end position="183"/>
    </location>
</feature>
<gene>
    <name evidence="5" type="primary">Dwil\GK15937</name>
    <name evidence="5" type="ORF">Dwil_GK15937</name>
</gene>
<accession>B4MS38</accession>
<proteinExistence type="inferred from homology"/>
<dbReference type="HOGENOM" id="CLU_632032_0_0_1"/>
<dbReference type="EMBL" id="CH963850">
    <property type="protein sequence ID" value="EDW74927.1"/>
    <property type="molecule type" value="Genomic_DNA"/>
</dbReference>
<dbReference type="KEGG" id="dwi:6640981"/>